<feature type="region of interest" description="Disordered" evidence="1">
    <location>
        <begin position="221"/>
        <end position="291"/>
    </location>
</feature>
<feature type="region of interest" description="Disordered" evidence="1">
    <location>
        <begin position="392"/>
        <end position="429"/>
    </location>
</feature>
<dbReference type="RefSeq" id="WP_108949341.1">
    <property type="nucleotide sequence ID" value="NZ_CP022187.1"/>
</dbReference>
<dbReference type="AlphaFoldDB" id="A0A2U8GT08"/>
<evidence type="ECO:0000313" key="4">
    <source>
        <dbReference type="Proteomes" id="UP000244930"/>
    </source>
</evidence>
<sequence length="634" mass="67882">MTIRRTPIATLIASLTLAASPIAQSAVLGDVVSLSAIGAPLRVEIGLRDGRPGDAGACLRIVSAQEAGNGLPSIRRARISATGSGRTARIVLSSPDTMDEPVAQLTIENVCETRLRRTYTLLFPFAGTPVAAPHASAAATQPRTSGRAAATAQPPSGGSEWISAPGESLTGIAQTLYPRNSAAQRRFVRDAAKANPALFPDLASRSRQLVPGTQFVVPSLAAISRNSPPPPQRAASASPRADRPVSTEARSDPAPGPVSGDRLIVAPEEADNRSAPAPTAALGDRSGEMSGLERREQEIATAIDRSIVTQMELLARIKELEQIQTRLMEQAGRIGVAPPPVVEPPPAPPRIEPAPQEPAPASDDWMRNAALALGGLGIAALLFLRSRRKAEEAPAAEPRIAPAPQTPPRPTADAEAPASTSTTDEFDAPLTQIPAPAGVLPLEWDHEPSGFGSTELAPLAEEEEVEEHDSAIELAEIMMSFGRVHGAAETLADFIRSNPKQAVTPWLKLLEVYRAADLRAEFDGLARQLNKTFNVKTVTWDNFDEARRAPDTLEKMPHLVNSLQQLWGTRECQAFLRRLLRDNRDGTRQGFPLNVIDDILCLSAILEQQLGPYRPTHDELEDNGPQTERPPENS</sequence>
<dbReference type="EMBL" id="CP022187">
    <property type="protein sequence ID" value="AWI75635.1"/>
    <property type="molecule type" value="Genomic_DNA"/>
</dbReference>
<evidence type="ECO:0000313" key="3">
    <source>
        <dbReference type="EMBL" id="AWI75635.1"/>
    </source>
</evidence>
<protein>
    <recommendedName>
        <fullName evidence="5">LysM domain-containing protein</fullName>
    </recommendedName>
</protein>
<gene>
    <name evidence="3" type="ORF">CEW83_10755</name>
</gene>
<reference evidence="3 4" key="1">
    <citation type="submission" date="2017-06" db="EMBL/GenBank/DDBJ databases">
        <title>Azoarcus.</title>
        <authorList>
            <person name="Woo J.-H."/>
            <person name="Kim H.-S."/>
        </authorList>
    </citation>
    <scope>NUCLEOTIDE SEQUENCE [LARGE SCALE GENOMIC DNA]</scope>
    <source>
        <strain evidence="3 4">TSPY31</strain>
    </source>
</reference>
<organism evidence="3 4">
    <name type="scientific">Parazoarcus communis</name>
    <dbReference type="NCBI Taxonomy" id="41977"/>
    <lineage>
        <taxon>Bacteria</taxon>
        <taxon>Pseudomonadati</taxon>
        <taxon>Pseudomonadota</taxon>
        <taxon>Betaproteobacteria</taxon>
        <taxon>Rhodocyclales</taxon>
        <taxon>Zoogloeaceae</taxon>
        <taxon>Parazoarcus</taxon>
    </lineage>
</organism>
<keyword evidence="4" id="KW-1185">Reference proteome</keyword>
<accession>A0A2U8GT08</accession>
<name>A0A2U8GT08_9RHOO</name>
<feature type="region of interest" description="Disordered" evidence="1">
    <location>
        <begin position="134"/>
        <end position="165"/>
    </location>
</feature>
<dbReference type="Proteomes" id="UP000244930">
    <property type="component" value="Chromosome"/>
</dbReference>
<feature type="region of interest" description="Disordered" evidence="1">
    <location>
        <begin position="334"/>
        <end position="362"/>
    </location>
</feature>
<feature type="chain" id="PRO_5015842462" description="LysM domain-containing protein" evidence="2">
    <location>
        <begin position="26"/>
        <end position="634"/>
    </location>
</feature>
<evidence type="ECO:0008006" key="5">
    <source>
        <dbReference type="Google" id="ProtNLM"/>
    </source>
</evidence>
<feature type="signal peptide" evidence="2">
    <location>
        <begin position="1"/>
        <end position="25"/>
    </location>
</feature>
<evidence type="ECO:0000256" key="1">
    <source>
        <dbReference type="SAM" id="MobiDB-lite"/>
    </source>
</evidence>
<proteinExistence type="predicted"/>
<feature type="compositionally biased region" description="Low complexity" evidence="1">
    <location>
        <begin position="393"/>
        <end position="403"/>
    </location>
</feature>
<evidence type="ECO:0000256" key="2">
    <source>
        <dbReference type="SAM" id="SignalP"/>
    </source>
</evidence>
<feature type="compositionally biased region" description="Pro residues" evidence="1">
    <location>
        <begin position="337"/>
        <end position="358"/>
    </location>
</feature>
<feature type="region of interest" description="Disordered" evidence="1">
    <location>
        <begin position="614"/>
        <end position="634"/>
    </location>
</feature>
<dbReference type="KEGG" id="acom:CEW83_10755"/>
<feature type="compositionally biased region" description="Basic and acidic residues" evidence="1">
    <location>
        <begin position="240"/>
        <end position="251"/>
    </location>
</feature>
<keyword evidence="2" id="KW-0732">Signal</keyword>